<dbReference type="PANTHER" id="PTHR30461">
    <property type="entry name" value="DNA-INVERTASE FROM LAMBDOID PROPHAGE"/>
    <property type="match status" value="1"/>
</dbReference>
<feature type="non-terminal residue" evidence="4">
    <location>
        <position position="1"/>
    </location>
</feature>
<dbReference type="Pfam" id="PF00239">
    <property type="entry name" value="Resolvase"/>
    <property type="match status" value="1"/>
</dbReference>
<dbReference type="PROSITE" id="PS51737">
    <property type="entry name" value="RECOMBINASE_DNA_BIND"/>
    <property type="match status" value="1"/>
</dbReference>
<dbReference type="InterPro" id="IPR006119">
    <property type="entry name" value="Resolv_N"/>
</dbReference>
<dbReference type="AlphaFoldDB" id="T1CAX2"/>
<name>T1CAX2_9ZZZZ</name>
<evidence type="ECO:0000259" key="3">
    <source>
        <dbReference type="PROSITE" id="PS51737"/>
    </source>
</evidence>
<dbReference type="Gene3D" id="3.40.50.1390">
    <property type="entry name" value="Resolvase, N-terminal catalytic domain"/>
    <property type="match status" value="1"/>
</dbReference>
<feature type="domain" description="Recombinase" evidence="3">
    <location>
        <begin position="118"/>
        <end position="260"/>
    </location>
</feature>
<dbReference type="InterPro" id="IPR025827">
    <property type="entry name" value="Zn_ribbon_recom_dom"/>
</dbReference>
<dbReference type="GO" id="GO:0000150">
    <property type="term" value="F:DNA strand exchange activity"/>
    <property type="evidence" value="ECO:0007669"/>
    <property type="project" value="InterPro"/>
</dbReference>
<dbReference type="Gene3D" id="3.90.1750.20">
    <property type="entry name" value="Putative Large Serine Recombinase, Chain B, Domain 2"/>
    <property type="match status" value="1"/>
</dbReference>
<dbReference type="InterPro" id="IPR011109">
    <property type="entry name" value="DNA_bind_recombinase_dom"/>
</dbReference>
<feature type="coiled-coil region" evidence="1">
    <location>
        <begin position="362"/>
        <end position="414"/>
    </location>
</feature>
<dbReference type="GO" id="GO:0003677">
    <property type="term" value="F:DNA binding"/>
    <property type="evidence" value="ECO:0007669"/>
    <property type="project" value="InterPro"/>
</dbReference>
<dbReference type="CDD" id="cd00338">
    <property type="entry name" value="Ser_Recombinase"/>
    <property type="match status" value="1"/>
</dbReference>
<dbReference type="SMART" id="SM00857">
    <property type="entry name" value="Resolvase"/>
    <property type="match status" value="1"/>
</dbReference>
<dbReference type="PANTHER" id="PTHR30461:SF23">
    <property type="entry name" value="DNA RECOMBINASE-RELATED"/>
    <property type="match status" value="1"/>
</dbReference>
<protein>
    <submittedName>
        <fullName evidence="4">Transposase</fullName>
    </submittedName>
</protein>
<dbReference type="InterPro" id="IPR050639">
    <property type="entry name" value="SSR_resolvase"/>
</dbReference>
<dbReference type="PROSITE" id="PS51736">
    <property type="entry name" value="RECOMBINASES_3"/>
    <property type="match status" value="1"/>
</dbReference>
<evidence type="ECO:0000256" key="1">
    <source>
        <dbReference type="SAM" id="Coils"/>
    </source>
</evidence>
<evidence type="ECO:0000313" key="4">
    <source>
        <dbReference type="EMBL" id="EQD78433.1"/>
    </source>
</evidence>
<dbReference type="EMBL" id="AUZY01000535">
    <property type="protein sequence ID" value="EQD78433.1"/>
    <property type="molecule type" value="Genomic_DNA"/>
</dbReference>
<feature type="domain" description="Resolvase/invertase-type recombinase catalytic" evidence="2">
    <location>
        <begin position="1"/>
        <end position="111"/>
    </location>
</feature>
<proteinExistence type="predicted"/>
<comment type="caution">
    <text evidence="4">The sequence shown here is derived from an EMBL/GenBank/DDBJ whole genome shotgun (WGS) entry which is preliminary data.</text>
</comment>
<dbReference type="SUPFAM" id="SSF53041">
    <property type="entry name" value="Resolvase-like"/>
    <property type="match status" value="1"/>
</dbReference>
<reference evidence="4" key="2">
    <citation type="journal article" date="2014" name="ISME J.">
        <title>Microbial stratification in low pH oxic and suboxic macroscopic growths along an acid mine drainage.</title>
        <authorList>
            <person name="Mendez-Garcia C."/>
            <person name="Mesa V."/>
            <person name="Sprenger R.R."/>
            <person name="Richter M."/>
            <person name="Diez M.S."/>
            <person name="Solano J."/>
            <person name="Bargiela R."/>
            <person name="Golyshina O.V."/>
            <person name="Manteca A."/>
            <person name="Ramos J.L."/>
            <person name="Gallego J.R."/>
            <person name="Llorente I."/>
            <person name="Martins Dos Santos V.A."/>
            <person name="Jensen O.N."/>
            <person name="Pelaez A.I."/>
            <person name="Sanchez J."/>
            <person name="Ferrer M."/>
        </authorList>
    </citation>
    <scope>NUCLEOTIDE SEQUENCE</scope>
</reference>
<organism evidence="4">
    <name type="scientific">mine drainage metagenome</name>
    <dbReference type="NCBI Taxonomy" id="410659"/>
    <lineage>
        <taxon>unclassified sequences</taxon>
        <taxon>metagenomes</taxon>
        <taxon>ecological metagenomes</taxon>
    </lineage>
</organism>
<dbReference type="InterPro" id="IPR038109">
    <property type="entry name" value="DNA_bind_recomb_sf"/>
</dbReference>
<sequence length="639" mass="72951">VVVDEDLGLSGTSAKERQGFQKMVAEVSLGRVGLVMGLEVSRLARNNADWQRLLELCAMTETLILDEDGLYDPSSFNDRLLLGLKGTMSEAEIHLLRARLRGGILNKARRGELRLPLPVGYVHDGGEKMVLDPDERVRDSVRHLFVTFDRTGSAYAVVREFRSKGLLFPSRERGASPSKPPCWLPLDHHRVLEVLHNPRYAGAFVYGETRSRKDPITGRYVTRRLPREEWTVFLPGSHVPYVPWPQYLRNQERLTENAAAHGSDRRHGPPRTGPALLQGLVVCGRCGNRMTVRYHRRHAGLAPTYYCMREGIESASAPCLVIPGTGVDRVIGDLLLESVTPLHVAVTEEVFQEIRARREEVVRLHRERLEQAKHEAEVAQRRFLRVNPDNRLVADTLEREWNGALQQVRKAKEECEKFSHEEQKTLTPEEETRIRQAIVRFREVWEDPRTPFEDRKRMVRLLLEDVTLVRQDEVVAKVRFKGGATVELTVPILPAKNEWFRTPEETLARIRELSKEMTADAMALRLEAEGVRSVHGRPFTRTSIHQLRSKYRIPGPRSYWRSQGCLTAKEMAAQLKVTADTVERWGREGKLKTRSYDEKGRAVYEPPGEVGPVKWSNLRKAKVDGQNPSVALPEVQYAR</sequence>
<accession>T1CAX2</accession>
<reference evidence="4" key="1">
    <citation type="submission" date="2013-08" db="EMBL/GenBank/DDBJ databases">
        <authorList>
            <person name="Mendez C."/>
            <person name="Richter M."/>
            <person name="Ferrer M."/>
            <person name="Sanchez J."/>
        </authorList>
    </citation>
    <scope>NUCLEOTIDE SEQUENCE</scope>
</reference>
<gene>
    <name evidence="4" type="ORF">B1B_00726</name>
</gene>
<evidence type="ECO:0000259" key="2">
    <source>
        <dbReference type="PROSITE" id="PS51736"/>
    </source>
</evidence>
<dbReference type="InterPro" id="IPR036162">
    <property type="entry name" value="Resolvase-like_N_sf"/>
</dbReference>
<dbReference type="Pfam" id="PF07508">
    <property type="entry name" value="Recombinase"/>
    <property type="match status" value="1"/>
</dbReference>
<keyword evidence="1" id="KW-0175">Coiled coil</keyword>
<dbReference type="Pfam" id="PF13408">
    <property type="entry name" value="Zn_ribbon_recom"/>
    <property type="match status" value="1"/>
</dbReference>